<keyword evidence="8" id="KW-0325">Glycoprotein</keyword>
<feature type="domain" description="Ig-like" evidence="11">
    <location>
        <begin position="534"/>
        <end position="640"/>
    </location>
</feature>
<dbReference type="GO" id="GO:0007156">
    <property type="term" value="P:homophilic cell adhesion via plasma membrane adhesion molecules"/>
    <property type="evidence" value="ECO:0007669"/>
    <property type="project" value="TreeGrafter"/>
</dbReference>
<organism evidence="12 13">
    <name type="scientific">Alosa alosa</name>
    <name type="common">allis shad</name>
    <dbReference type="NCBI Taxonomy" id="278164"/>
    <lineage>
        <taxon>Eukaryota</taxon>
        <taxon>Metazoa</taxon>
        <taxon>Chordata</taxon>
        <taxon>Craniata</taxon>
        <taxon>Vertebrata</taxon>
        <taxon>Euteleostomi</taxon>
        <taxon>Actinopterygii</taxon>
        <taxon>Neopterygii</taxon>
        <taxon>Teleostei</taxon>
        <taxon>Clupei</taxon>
        <taxon>Clupeiformes</taxon>
        <taxon>Clupeoidei</taxon>
        <taxon>Clupeidae</taxon>
        <taxon>Alosa</taxon>
    </lineage>
</organism>
<evidence type="ECO:0000256" key="4">
    <source>
        <dbReference type="ARBA" id="ARBA00022737"/>
    </source>
</evidence>
<evidence type="ECO:0000256" key="7">
    <source>
        <dbReference type="ARBA" id="ARBA00023157"/>
    </source>
</evidence>
<feature type="domain" description="Ig-like" evidence="11">
    <location>
        <begin position="15"/>
        <end position="125"/>
    </location>
</feature>
<comment type="caution">
    <text evidence="12">The sequence shown here is derived from an EMBL/GenBank/DDBJ whole genome shotgun (WGS) entry which is preliminary data.</text>
</comment>
<comment type="similarity">
    <text evidence="2">Belongs to the nectin family.</text>
</comment>
<keyword evidence="13" id="KW-1185">Reference proteome</keyword>
<dbReference type="GO" id="GO:0016020">
    <property type="term" value="C:membrane"/>
    <property type="evidence" value="ECO:0007669"/>
    <property type="project" value="UniProtKB-SubCell"/>
</dbReference>
<keyword evidence="3 10" id="KW-0732">Signal</keyword>
<evidence type="ECO:0000313" key="13">
    <source>
        <dbReference type="Proteomes" id="UP000823561"/>
    </source>
</evidence>
<dbReference type="GO" id="GO:0007157">
    <property type="term" value="P:heterophilic cell-cell adhesion via plasma membrane cell adhesion molecules"/>
    <property type="evidence" value="ECO:0007669"/>
    <property type="project" value="TreeGrafter"/>
</dbReference>
<dbReference type="PANTHER" id="PTHR23277:SF107">
    <property type="entry name" value="HEMICENTIN-1"/>
    <property type="match status" value="1"/>
</dbReference>
<dbReference type="InterPro" id="IPR007110">
    <property type="entry name" value="Ig-like_dom"/>
</dbReference>
<dbReference type="InterPro" id="IPR003599">
    <property type="entry name" value="Ig_sub"/>
</dbReference>
<dbReference type="GO" id="GO:0005912">
    <property type="term" value="C:adherens junction"/>
    <property type="evidence" value="ECO:0007669"/>
    <property type="project" value="TreeGrafter"/>
</dbReference>
<evidence type="ECO:0000256" key="6">
    <source>
        <dbReference type="ARBA" id="ARBA00023136"/>
    </source>
</evidence>
<protein>
    <recommendedName>
        <fullName evidence="11">Ig-like domain-containing protein</fullName>
    </recommendedName>
</protein>
<name>A0AAV6G7Q7_9TELE</name>
<keyword evidence="6 9" id="KW-0472">Membrane</keyword>
<keyword evidence="9" id="KW-1133">Transmembrane helix</keyword>
<dbReference type="InterPro" id="IPR051427">
    <property type="entry name" value="Nectin/Nectin-like"/>
</dbReference>
<evidence type="ECO:0000256" key="10">
    <source>
        <dbReference type="SAM" id="SignalP"/>
    </source>
</evidence>
<keyword evidence="5" id="KW-0130">Cell adhesion</keyword>
<evidence type="ECO:0000256" key="1">
    <source>
        <dbReference type="ARBA" id="ARBA00004167"/>
    </source>
</evidence>
<proteinExistence type="inferred from homology"/>
<dbReference type="InterPro" id="IPR013162">
    <property type="entry name" value="CD80_C2-set"/>
</dbReference>
<sequence>MGPSVLMILGFLLSPALSSDMQDGDGIIFESNVTGILGEDVYLHCLYTGNDPDDLLYSVWKRLGSNKKLAGYFGLKTIKMEGFSLPESTTNLTVKMQVASLNAEGEYICEFGTDDDPLIGHVSLTVLVRPDVTVQTKKEIVNATHYQSVSCTATNAKPAPHISWEINGSAPSDDVFSVQTESAYHANGTLTLASVLRFPTHLSDESTIVCLVQHPAQAEPQRATALVQTFVVPDVTIETGLVPGAGGRRMLRVVNCTALRGRPQPKIAWILSGGENTFSAQKWSDDDAFISSVSFPVGSHEGENVTCVVTHPKLTRAVKKTLPLPTYTLSSVQLVYLNDSSAQRGTALDQLPLEEGEPGMALALEVQGDVPSYQTECTKDGSSLPHGVVLVDDKLTFSGPIALHYAGHYECRASFNKHKASVQLDISVKPAIQAPILVAPTISVRTWIELDSVIIKCSASGAVPAPNVSWSLAPWVTAAKALNTTSFNGSDSVTATLTLPHCLPEESTVLCLVEHQLFEYPERRDMVLPACARPNITVQPSVVWEQGLAYSEVECRVESVRPRANISWLLEDNTKADRTADGAMELLGIEEEAVGVEPYMEDQVVAVSSVRLPLAEHQGKTVVCVVRHQKLLKPERREIQLQAPDPPEIQAFLVDEHRVSSLMRAVCAYSSESGGANITWLLPNNTEASVVSSSAREGSKFKANASYEFHLARHEGSALTCHIHQEYGKLERRVVTVPQYYISLSVMNKTTCAAGDGVVFYRVALQEHLAHQKILLQVKGNVLYSQIVCSSKGGAAALLVRKTSELTSVLEFPKAVSKRDAGQYVCTASFHHISTDVHILVEVTDNAVQHMATIIICFTSALAITLILVITLCVFCKRQVQPAEKDRRKKRESLSTLTSLMQDPRSPELKKAALPGVKGHQYAELVSIVLVQRTTV</sequence>
<evidence type="ECO:0000256" key="9">
    <source>
        <dbReference type="SAM" id="Phobius"/>
    </source>
</evidence>
<dbReference type="Proteomes" id="UP000823561">
    <property type="component" value="Chromosome 15"/>
</dbReference>
<feature type="domain" description="Ig-like" evidence="11">
    <location>
        <begin position="130"/>
        <end position="227"/>
    </location>
</feature>
<gene>
    <name evidence="12" type="ORF">AALO_G00203160</name>
</gene>
<feature type="domain" description="Ig-like" evidence="11">
    <location>
        <begin position="440"/>
        <end position="527"/>
    </location>
</feature>
<dbReference type="PANTHER" id="PTHR23277">
    <property type="entry name" value="NECTIN-RELATED"/>
    <property type="match status" value="1"/>
</dbReference>
<feature type="chain" id="PRO_5043921763" description="Ig-like domain-containing protein" evidence="10">
    <location>
        <begin position="19"/>
        <end position="936"/>
    </location>
</feature>
<evidence type="ECO:0000313" key="12">
    <source>
        <dbReference type="EMBL" id="KAG5269540.1"/>
    </source>
</evidence>
<comment type="subcellular location">
    <subcellularLocation>
        <location evidence="1">Membrane</location>
        <topology evidence="1">Single-pass membrane protein</topology>
    </subcellularLocation>
</comment>
<evidence type="ECO:0000256" key="5">
    <source>
        <dbReference type="ARBA" id="ARBA00022889"/>
    </source>
</evidence>
<evidence type="ECO:0000259" key="11">
    <source>
        <dbReference type="PROSITE" id="PS50835"/>
    </source>
</evidence>
<dbReference type="PROSITE" id="PS50835">
    <property type="entry name" value="IG_LIKE"/>
    <property type="match status" value="5"/>
</dbReference>
<dbReference type="SMART" id="SM00409">
    <property type="entry name" value="IG"/>
    <property type="match status" value="1"/>
</dbReference>
<evidence type="ECO:0000256" key="3">
    <source>
        <dbReference type="ARBA" id="ARBA00022729"/>
    </source>
</evidence>
<dbReference type="Gene3D" id="2.60.40.10">
    <property type="entry name" value="Immunoglobulins"/>
    <property type="match status" value="5"/>
</dbReference>
<feature type="domain" description="Ig-like" evidence="11">
    <location>
        <begin position="233"/>
        <end position="323"/>
    </location>
</feature>
<dbReference type="InterPro" id="IPR036179">
    <property type="entry name" value="Ig-like_dom_sf"/>
</dbReference>
<keyword evidence="9" id="KW-0812">Transmembrane</keyword>
<dbReference type="AlphaFoldDB" id="A0AAV6G7Q7"/>
<dbReference type="EMBL" id="JADWDJ010000015">
    <property type="protein sequence ID" value="KAG5269540.1"/>
    <property type="molecule type" value="Genomic_DNA"/>
</dbReference>
<dbReference type="Pfam" id="PF08205">
    <property type="entry name" value="C2-set_2"/>
    <property type="match status" value="2"/>
</dbReference>
<evidence type="ECO:0000256" key="2">
    <source>
        <dbReference type="ARBA" id="ARBA00007810"/>
    </source>
</evidence>
<dbReference type="SUPFAM" id="SSF48726">
    <property type="entry name" value="Immunoglobulin"/>
    <property type="match status" value="4"/>
</dbReference>
<feature type="transmembrane region" description="Helical" evidence="9">
    <location>
        <begin position="851"/>
        <end position="875"/>
    </location>
</feature>
<keyword evidence="7" id="KW-1015">Disulfide bond</keyword>
<evidence type="ECO:0000256" key="8">
    <source>
        <dbReference type="ARBA" id="ARBA00023180"/>
    </source>
</evidence>
<dbReference type="InterPro" id="IPR013783">
    <property type="entry name" value="Ig-like_fold"/>
</dbReference>
<feature type="signal peptide" evidence="10">
    <location>
        <begin position="1"/>
        <end position="18"/>
    </location>
</feature>
<reference evidence="12" key="1">
    <citation type="submission" date="2020-10" db="EMBL/GenBank/DDBJ databases">
        <title>Chromosome-scale genome assembly of the Allis shad, Alosa alosa.</title>
        <authorList>
            <person name="Margot Z."/>
            <person name="Christophe K."/>
            <person name="Cabau C."/>
            <person name="Louis A."/>
            <person name="Berthelot C."/>
            <person name="Parey E."/>
            <person name="Roest Crollius H."/>
            <person name="Montfort J."/>
            <person name="Robinson-Rechavi M."/>
            <person name="Bucao C."/>
            <person name="Bouchez O."/>
            <person name="Gislard M."/>
            <person name="Lluch J."/>
            <person name="Milhes M."/>
            <person name="Lampietro C."/>
            <person name="Lopez Roques C."/>
            <person name="Donnadieu C."/>
            <person name="Braasch I."/>
            <person name="Desvignes T."/>
            <person name="Postlethwait J."/>
            <person name="Bobe J."/>
            <person name="Guiguen Y."/>
        </authorList>
    </citation>
    <scope>NUCLEOTIDE SEQUENCE</scope>
    <source>
        <strain evidence="12">M-15738</strain>
        <tissue evidence="12">Blood</tissue>
    </source>
</reference>
<accession>A0AAV6G7Q7</accession>
<keyword evidence="4" id="KW-0677">Repeat</keyword>